<evidence type="ECO:0000313" key="2">
    <source>
        <dbReference type="EMBL" id="GAA4947382.1"/>
    </source>
</evidence>
<feature type="domain" description="REase associating with pPIWI RE" evidence="1">
    <location>
        <begin position="272"/>
        <end position="374"/>
    </location>
</feature>
<accession>A0ABP9GQI6</accession>
<dbReference type="RefSeq" id="WP_345673451.1">
    <property type="nucleotide sequence ID" value="NZ_BAABHS010000001.1"/>
</dbReference>
<sequence>MAAASLLTTAEGDPRAKVRMLMECHGRLVRAHGPARRAPGFAEFVDQLKKPLAELMPPGVVPGHIGSLKLLNADGTASSDLEHLAFEGPVAWDASHGFDVDREHLRSVVRAASKSHAKQSFARLTPETVQNVLFKAMKHAGEKVYVSCRDVVTAAPVQKVRAIGHLPAPLRALEVYTDIPADRSFCDRFARCPFCQWTMRVHALPGGAARFECDWPDHRDRGAVFRLVRTPSGEALKFDGDLRKPEMLPRLEPVGDYRALSYGLWLWVTIPGRFEMALADALRLLGADVEMWPFGDMYDLHVEKNGRVWRVDAKTWASMYELADEMCEAPPPGRDSYIVIPDKQAQYASLVRRAVKAQGWKVLTGPDLIAAVEAA</sequence>
<dbReference type="EMBL" id="BAABHS010000001">
    <property type="protein sequence ID" value="GAA4947382.1"/>
    <property type="molecule type" value="Genomic_DNA"/>
</dbReference>
<dbReference type="Proteomes" id="UP001500466">
    <property type="component" value="Unassembled WGS sequence"/>
</dbReference>
<evidence type="ECO:0000259" key="1">
    <source>
        <dbReference type="Pfam" id="PF18154"/>
    </source>
</evidence>
<gene>
    <name evidence="2" type="ORF">GCM10023205_04120</name>
</gene>
<keyword evidence="3" id="KW-1185">Reference proteome</keyword>
<organism evidence="2 3">
    <name type="scientific">Yinghuangia aomiensis</name>
    <dbReference type="NCBI Taxonomy" id="676205"/>
    <lineage>
        <taxon>Bacteria</taxon>
        <taxon>Bacillati</taxon>
        <taxon>Actinomycetota</taxon>
        <taxon>Actinomycetes</taxon>
        <taxon>Kitasatosporales</taxon>
        <taxon>Streptomycetaceae</taxon>
        <taxon>Yinghuangia</taxon>
    </lineage>
</organism>
<proteinExistence type="predicted"/>
<reference evidence="3" key="1">
    <citation type="journal article" date="2019" name="Int. J. Syst. Evol. Microbiol.">
        <title>The Global Catalogue of Microorganisms (GCM) 10K type strain sequencing project: providing services to taxonomists for standard genome sequencing and annotation.</title>
        <authorList>
            <consortium name="The Broad Institute Genomics Platform"/>
            <consortium name="The Broad Institute Genome Sequencing Center for Infectious Disease"/>
            <person name="Wu L."/>
            <person name="Ma J."/>
        </authorList>
    </citation>
    <scope>NUCLEOTIDE SEQUENCE [LARGE SCALE GENOMIC DNA]</scope>
    <source>
        <strain evidence="3">JCM 17986</strain>
    </source>
</reference>
<dbReference type="InterPro" id="IPR040828">
    <property type="entry name" value="pPIWI_RE_REase"/>
</dbReference>
<evidence type="ECO:0000313" key="3">
    <source>
        <dbReference type="Proteomes" id="UP001500466"/>
    </source>
</evidence>
<dbReference type="Pfam" id="PF18154">
    <property type="entry name" value="pPIWI_RE_REase"/>
    <property type="match status" value="1"/>
</dbReference>
<name>A0ABP9GQI6_9ACTN</name>
<protein>
    <recommendedName>
        <fullName evidence="1">REase associating with pPIWI RE domain-containing protein</fullName>
    </recommendedName>
</protein>
<comment type="caution">
    <text evidence="2">The sequence shown here is derived from an EMBL/GenBank/DDBJ whole genome shotgun (WGS) entry which is preliminary data.</text>
</comment>